<dbReference type="SMART" id="SM00287">
    <property type="entry name" value="SH3b"/>
    <property type="match status" value="1"/>
</dbReference>
<protein>
    <recommendedName>
        <fullName evidence="3">N-acetylmuramoyl-L-alanine amidase</fullName>
        <ecNumber evidence="3">3.5.1.28</ecNumber>
    </recommendedName>
</protein>
<dbReference type="PROSITE" id="PS51781">
    <property type="entry name" value="SH3B"/>
    <property type="match status" value="1"/>
</dbReference>
<sequence length="329" mass="37140">MVLMKRRIDPDDHYNGRNRLEYIVVHDTGNKTDSDESNANYFCTGTRNASAHFFVDDDSITQVVEEYNGAWHCGDGNGRYGITNKNSLGIEMCRRNNEVTAKTIENTIWLIKKLQAKYNIPDNKVVRHYDASRKICPEALSRNNWSKWWEFKKKLTGKMPSVEINKPTINVNLDKARKYVGARCKELQRLLIKAGYNCGGYGADGKFGQGTYDSLVKFQRDYGLAPDGLAGTNTFAKLKEVTSGKGKYKKEYDENGTCTVVTASGLNIRRAPSSSSEKVGIYNKGESVRYDHVVLNDGYVWISWIGGSGKRCYMAVRNLSNGERWGRCV</sequence>
<keyword evidence="8" id="KW-1185">Reference proteome</keyword>
<dbReference type="InterPro" id="IPR036366">
    <property type="entry name" value="PGBDSf"/>
</dbReference>
<name>A0ABT9US28_9FIRM</name>
<keyword evidence="5" id="KW-0961">Cell wall biogenesis/degradation</keyword>
<dbReference type="SMART" id="SM00644">
    <property type="entry name" value="Ami_2"/>
    <property type="match status" value="1"/>
</dbReference>
<dbReference type="InterPro" id="IPR002502">
    <property type="entry name" value="Amidase_domain"/>
</dbReference>
<dbReference type="SUPFAM" id="SSF47090">
    <property type="entry name" value="PGBD-like"/>
    <property type="match status" value="1"/>
</dbReference>
<dbReference type="PANTHER" id="PTHR30417:SF1">
    <property type="entry name" value="N-ACETYLMURAMOYL-L-ALANINE AMIDASE AMID"/>
    <property type="match status" value="1"/>
</dbReference>
<dbReference type="Pfam" id="PF01510">
    <property type="entry name" value="Amidase_2"/>
    <property type="match status" value="1"/>
</dbReference>
<dbReference type="Gene3D" id="2.30.30.40">
    <property type="entry name" value="SH3 Domains"/>
    <property type="match status" value="1"/>
</dbReference>
<organism evidence="7 8">
    <name type="scientific">Eubacterium multiforme</name>
    <dbReference type="NCBI Taxonomy" id="83339"/>
    <lineage>
        <taxon>Bacteria</taxon>
        <taxon>Bacillati</taxon>
        <taxon>Bacillota</taxon>
        <taxon>Clostridia</taxon>
        <taxon>Eubacteriales</taxon>
        <taxon>Eubacteriaceae</taxon>
        <taxon>Eubacterium</taxon>
    </lineage>
</organism>
<dbReference type="PANTHER" id="PTHR30417">
    <property type="entry name" value="N-ACETYLMURAMOYL-L-ALANINE AMIDASE AMID"/>
    <property type="match status" value="1"/>
</dbReference>
<evidence type="ECO:0000259" key="6">
    <source>
        <dbReference type="PROSITE" id="PS51781"/>
    </source>
</evidence>
<comment type="caution">
    <text evidence="7">The sequence shown here is derived from an EMBL/GenBank/DDBJ whole genome shotgun (WGS) entry which is preliminary data.</text>
</comment>
<accession>A0ABT9US28</accession>
<keyword evidence="4" id="KW-0378">Hydrolase</keyword>
<dbReference type="RefSeq" id="WP_307484132.1">
    <property type="nucleotide sequence ID" value="NZ_JAUSUF010000002.1"/>
</dbReference>
<dbReference type="CDD" id="cd06583">
    <property type="entry name" value="PGRP"/>
    <property type="match status" value="1"/>
</dbReference>
<reference evidence="7 8" key="1">
    <citation type="submission" date="2023-07" db="EMBL/GenBank/DDBJ databases">
        <title>Genomic Encyclopedia of Type Strains, Phase IV (KMG-IV): sequencing the most valuable type-strain genomes for metagenomic binning, comparative biology and taxonomic classification.</title>
        <authorList>
            <person name="Goeker M."/>
        </authorList>
    </citation>
    <scope>NUCLEOTIDE SEQUENCE [LARGE SCALE GENOMIC DNA]</scope>
    <source>
        <strain evidence="7 8">DSM 20694</strain>
    </source>
</reference>
<dbReference type="InterPro" id="IPR003646">
    <property type="entry name" value="SH3-like_bac-type"/>
</dbReference>
<dbReference type="InterPro" id="IPR002477">
    <property type="entry name" value="Peptidoglycan-bd-like"/>
</dbReference>
<dbReference type="Gene3D" id="1.10.101.10">
    <property type="entry name" value="PGBD-like superfamily/PGBD"/>
    <property type="match status" value="1"/>
</dbReference>
<dbReference type="Pfam" id="PF01471">
    <property type="entry name" value="PG_binding_1"/>
    <property type="match status" value="1"/>
</dbReference>
<dbReference type="Gene3D" id="3.40.80.10">
    <property type="entry name" value="Peptidoglycan recognition protein-like"/>
    <property type="match status" value="1"/>
</dbReference>
<dbReference type="InterPro" id="IPR036365">
    <property type="entry name" value="PGBD-like_sf"/>
</dbReference>
<evidence type="ECO:0000256" key="1">
    <source>
        <dbReference type="ARBA" id="ARBA00001561"/>
    </source>
</evidence>
<proteinExistence type="inferred from homology"/>
<dbReference type="InterPro" id="IPR051206">
    <property type="entry name" value="NAMLAA_amidase_2"/>
</dbReference>
<dbReference type="EMBL" id="JAUSUF010000002">
    <property type="protein sequence ID" value="MDQ0149114.1"/>
    <property type="molecule type" value="Genomic_DNA"/>
</dbReference>
<evidence type="ECO:0000256" key="3">
    <source>
        <dbReference type="ARBA" id="ARBA00011901"/>
    </source>
</evidence>
<dbReference type="EC" id="3.5.1.28" evidence="3"/>
<evidence type="ECO:0000256" key="2">
    <source>
        <dbReference type="ARBA" id="ARBA00007553"/>
    </source>
</evidence>
<evidence type="ECO:0000313" key="7">
    <source>
        <dbReference type="EMBL" id="MDQ0149114.1"/>
    </source>
</evidence>
<gene>
    <name evidence="7" type="ORF">J2S18_001044</name>
</gene>
<evidence type="ECO:0000313" key="8">
    <source>
        <dbReference type="Proteomes" id="UP001228504"/>
    </source>
</evidence>
<comment type="catalytic activity">
    <reaction evidence="1">
        <text>Hydrolyzes the link between N-acetylmuramoyl residues and L-amino acid residues in certain cell-wall glycopeptides.</text>
        <dbReference type="EC" id="3.5.1.28"/>
    </reaction>
</comment>
<dbReference type="Pfam" id="PF08460">
    <property type="entry name" value="SH3_5"/>
    <property type="match status" value="1"/>
</dbReference>
<evidence type="ECO:0000256" key="5">
    <source>
        <dbReference type="ARBA" id="ARBA00023316"/>
    </source>
</evidence>
<dbReference type="InterPro" id="IPR036505">
    <property type="entry name" value="Amidase/PGRP_sf"/>
</dbReference>
<dbReference type="SUPFAM" id="SSF55846">
    <property type="entry name" value="N-acetylmuramoyl-L-alanine amidase-like"/>
    <property type="match status" value="1"/>
</dbReference>
<evidence type="ECO:0000256" key="4">
    <source>
        <dbReference type="ARBA" id="ARBA00022801"/>
    </source>
</evidence>
<comment type="similarity">
    <text evidence="2">Belongs to the N-acetylmuramoyl-L-alanine amidase 2 family.</text>
</comment>
<feature type="domain" description="SH3b" evidence="6">
    <location>
        <begin position="256"/>
        <end position="323"/>
    </location>
</feature>
<dbReference type="Proteomes" id="UP001228504">
    <property type="component" value="Unassembled WGS sequence"/>
</dbReference>